<accession>A0ACC3SJ82</accession>
<proteinExistence type="predicted"/>
<reference evidence="1" key="1">
    <citation type="submission" date="2024-02" db="EMBL/GenBank/DDBJ databases">
        <title>Metagenome Assembled Genome of Zalaria obscura JY119.</title>
        <authorList>
            <person name="Vighnesh L."/>
            <person name="Jagadeeshwari U."/>
            <person name="Venkata Ramana C."/>
            <person name="Sasikala C."/>
        </authorList>
    </citation>
    <scope>NUCLEOTIDE SEQUENCE</scope>
    <source>
        <strain evidence="1">JY119</strain>
    </source>
</reference>
<keyword evidence="2" id="KW-1185">Reference proteome</keyword>
<dbReference type="EMBL" id="JAMKPW020000007">
    <property type="protein sequence ID" value="KAK8216773.1"/>
    <property type="molecule type" value="Genomic_DNA"/>
</dbReference>
<evidence type="ECO:0000313" key="1">
    <source>
        <dbReference type="EMBL" id="KAK8216773.1"/>
    </source>
</evidence>
<organism evidence="1 2">
    <name type="scientific">Zalaria obscura</name>
    <dbReference type="NCBI Taxonomy" id="2024903"/>
    <lineage>
        <taxon>Eukaryota</taxon>
        <taxon>Fungi</taxon>
        <taxon>Dikarya</taxon>
        <taxon>Ascomycota</taxon>
        <taxon>Pezizomycotina</taxon>
        <taxon>Dothideomycetes</taxon>
        <taxon>Dothideomycetidae</taxon>
        <taxon>Dothideales</taxon>
        <taxon>Zalariaceae</taxon>
        <taxon>Zalaria</taxon>
    </lineage>
</organism>
<evidence type="ECO:0000313" key="2">
    <source>
        <dbReference type="Proteomes" id="UP001320706"/>
    </source>
</evidence>
<sequence>MSSPSCMIDLSCVHVVLPDLRLKGKVSATYHGCGPESTAIRQRWRRREPNLGCSPLAGIRSSYCRYESSRNHMSGAPSPKSAGSRRESQKEAVPPESTSNAKDFQFMNFSHPEDARASDARRAVRAHVTRQQHQRDQLSAATRRPRSGASRAESWFGYQGNNTRTADMLECRFQSLKSCSTALNRGLCETNITINPLNHLGTALVLDALNRANTRIARTNDGHEWNDDYN</sequence>
<protein>
    <submittedName>
        <fullName evidence="1">Uncharacterized protein</fullName>
    </submittedName>
</protein>
<comment type="caution">
    <text evidence="1">The sequence shown here is derived from an EMBL/GenBank/DDBJ whole genome shotgun (WGS) entry which is preliminary data.</text>
</comment>
<name>A0ACC3SJ82_9PEZI</name>
<dbReference type="Proteomes" id="UP001320706">
    <property type="component" value="Unassembled WGS sequence"/>
</dbReference>
<gene>
    <name evidence="1" type="ORF">M8818_001736</name>
</gene>